<dbReference type="InterPro" id="IPR009325">
    <property type="entry name" value="DUF983"/>
</dbReference>
<evidence type="ECO:0000313" key="3">
    <source>
        <dbReference type="Proteomes" id="UP000594118"/>
    </source>
</evidence>
<feature type="transmembrane region" description="Helical" evidence="1">
    <location>
        <begin position="87"/>
        <end position="105"/>
    </location>
</feature>
<dbReference type="Pfam" id="PF06170">
    <property type="entry name" value="DUF983"/>
    <property type="match status" value="1"/>
</dbReference>
<gene>
    <name evidence="2" type="ORF">F3W81_19250</name>
</gene>
<dbReference type="AlphaFoldDB" id="A0A7L9WS57"/>
<keyword evidence="3" id="KW-1185">Reference proteome</keyword>
<organism evidence="2 3">
    <name type="scientific">Pseudooceanicola spongiae</name>
    <dbReference type="NCBI Taxonomy" id="2613965"/>
    <lineage>
        <taxon>Bacteria</taxon>
        <taxon>Pseudomonadati</taxon>
        <taxon>Pseudomonadota</taxon>
        <taxon>Alphaproteobacteria</taxon>
        <taxon>Rhodobacterales</taxon>
        <taxon>Paracoccaceae</taxon>
        <taxon>Pseudooceanicola</taxon>
    </lineage>
</organism>
<keyword evidence="1" id="KW-1133">Transmembrane helix</keyword>
<accession>A0A7L9WS57</accession>
<sequence>MTMVTDIPTRELKPAMLRGARGRCPRCGEGHLFSKYLKIGDACSECGLDLTHQRTDDGPAYITILIVGHVGVFMLTTLFHYMSEHPLALALIMSTVCFGLALLMLPRVKGAMVGLQWAKRMHGF</sequence>
<reference evidence="2 3" key="1">
    <citation type="submission" date="2019-10" db="EMBL/GenBank/DDBJ databases">
        <title>Pseudopuniceibacterium sp. HQ09 islated from Antarctica.</title>
        <authorList>
            <person name="Liao L."/>
            <person name="Su S."/>
            <person name="Chen B."/>
            <person name="Yu Y."/>
        </authorList>
    </citation>
    <scope>NUCLEOTIDE SEQUENCE [LARGE SCALE GENOMIC DNA]</scope>
    <source>
        <strain evidence="2 3">HQ09</strain>
    </source>
</reference>
<keyword evidence="1" id="KW-0472">Membrane</keyword>
<dbReference type="Proteomes" id="UP000594118">
    <property type="component" value="Chromosome"/>
</dbReference>
<protein>
    <submittedName>
        <fullName evidence="2">DUF983 domain-containing protein</fullName>
    </submittedName>
</protein>
<dbReference type="KEGG" id="pshq:F3W81_19250"/>
<dbReference type="RefSeq" id="WP_193081100.1">
    <property type="nucleotide sequence ID" value="NZ_CP045201.1"/>
</dbReference>
<evidence type="ECO:0000313" key="2">
    <source>
        <dbReference type="EMBL" id="QOL82773.1"/>
    </source>
</evidence>
<proteinExistence type="predicted"/>
<name>A0A7L9WS57_9RHOB</name>
<feature type="transmembrane region" description="Helical" evidence="1">
    <location>
        <begin position="60"/>
        <end position="81"/>
    </location>
</feature>
<dbReference type="EMBL" id="CP045201">
    <property type="protein sequence ID" value="QOL82773.1"/>
    <property type="molecule type" value="Genomic_DNA"/>
</dbReference>
<keyword evidence="1" id="KW-0812">Transmembrane</keyword>
<evidence type="ECO:0000256" key="1">
    <source>
        <dbReference type="SAM" id="Phobius"/>
    </source>
</evidence>